<proteinExistence type="predicted"/>
<name>A0AA85BK59_9TREM</name>
<evidence type="ECO:0000313" key="1">
    <source>
        <dbReference type="Proteomes" id="UP000050791"/>
    </source>
</evidence>
<organism evidence="1 2">
    <name type="scientific">Schistosoma mattheei</name>
    <dbReference type="NCBI Taxonomy" id="31246"/>
    <lineage>
        <taxon>Eukaryota</taxon>
        <taxon>Metazoa</taxon>
        <taxon>Spiralia</taxon>
        <taxon>Lophotrochozoa</taxon>
        <taxon>Platyhelminthes</taxon>
        <taxon>Trematoda</taxon>
        <taxon>Digenea</taxon>
        <taxon>Strigeidida</taxon>
        <taxon>Schistosomatoidea</taxon>
        <taxon>Schistosomatidae</taxon>
        <taxon>Schistosoma</taxon>
    </lineage>
</organism>
<accession>A0AA85BK59</accession>
<protein>
    <submittedName>
        <fullName evidence="2">Uncharacterized protein</fullName>
    </submittedName>
</protein>
<reference evidence="2" key="1">
    <citation type="submission" date="2023-11" db="UniProtKB">
        <authorList>
            <consortium name="WormBaseParasite"/>
        </authorList>
    </citation>
    <scope>IDENTIFICATION</scope>
</reference>
<dbReference type="Proteomes" id="UP000050791">
    <property type="component" value="Unassembled WGS sequence"/>
</dbReference>
<evidence type="ECO:0000313" key="2">
    <source>
        <dbReference type="WBParaSite" id="SMTH1_57840.1"/>
    </source>
</evidence>
<sequence length="668" mass="77017">MEEEDTYLPENHPLQQYFREIGVPDVATCEISKRPTITTTTTFLMKKFAYILSYFKCINPFDFTLYFGLDLPLTRYLLLQIISLIKYSDLITVENKPVVEYIYSVGNNDQVDSRCCLAMFSTLFGFGLIYSTQMIFIFLLVILCLRMFNVLFLMVSKYHLADSLKQMKKFSHRSHLIVLFLQDLNTRRYFGPKIVDKSTFKIFPLIYHQAYNFMRAYLIELIDFSVKLGNLIDENNSEIPLEMSTSELIQLKCDIEEKPKDPSIENLRMFCELLKLLTSDLLVKLSFSFCQSRRDTFHLLRLIMSVWKWDYFLTRIKNEFNKLNELHSMILNGKLIHNDARTTKECARITHELLLHLLVSLEHANNLKSYSHTLSIECIPDFLNELDNAQTADNVDISKENIETTVDFLYCRDGISSSKDVLKAVDPIVEDDVLEDIAVGDSSSRESEAEYENVDCVNSLKNPSSGMHVTVLKELKNVISHRRVIMQEREECALKRRLQIECPDNEKPSLSTNRVSLSSEKQLQTQFALSNSLDTNESNCASMDDKLLEFFQTPLCNSSCEYFKKSRTRRRNLKCNVLKRNSIFFQLSSTNVHENYRSSNCSDPIVLKNVSQSKNPPDNKFLQSSALANALMNQRKLLGLATEDFFTGIGSGEMCVEMSEENHTGISS</sequence>
<dbReference type="AlphaFoldDB" id="A0AA85BK59"/>
<dbReference type="WBParaSite" id="SMTH1_57840.1">
    <property type="protein sequence ID" value="SMTH1_57840.1"/>
    <property type="gene ID" value="SMTH1_57840"/>
</dbReference>